<dbReference type="AlphaFoldDB" id="A0A1Q5U0R2"/>
<dbReference type="Proteomes" id="UP000186955">
    <property type="component" value="Unassembled WGS sequence"/>
</dbReference>
<accession>A0A1Q5U0R2</accession>
<name>A0A1Q5U0R2_9EURO</name>
<organism evidence="1 2">
    <name type="scientific">Penicillium subrubescens</name>
    <dbReference type="NCBI Taxonomy" id="1316194"/>
    <lineage>
        <taxon>Eukaryota</taxon>
        <taxon>Fungi</taxon>
        <taxon>Dikarya</taxon>
        <taxon>Ascomycota</taxon>
        <taxon>Pezizomycotina</taxon>
        <taxon>Eurotiomycetes</taxon>
        <taxon>Eurotiomycetidae</taxon>
        <taxon>Eurotiales</taxon>
        <taxon>Aspergillaceae</taxon>
        <taxon>Penicillium</taxon>
    </lineage>
</organism>
<comment type="caution">
    <text evidence="1">The sequence shown here is derived from an EMBL/GenBank/DDBJ whole genome shotgun (WGS) entry which is preliminary data.</text>
</comment>
<keyword evidence="2" id="KW-1185">Reference proteome</keyword>
<sequence>MQHYPSNSEMAARSKLYQTYSAELPQYKKHDWQSAERFWDMRDSWSFFRKLREAFRIDRAFLKSRHLVTSPQDLQYRKYILSQAMINVNAFRRQMKRGESSFEAISKRRASIYGAYAQAMNEIETWTGKLT</sequence>
<proteinExistence type="predicted"/>
<gene>
    <name evidence="1" type="ORF">PENSUB_6517</name>
</gene>
<reference evidence="1 2" key="1">
    <citation type="submission" date="2016-10" db="EMBL/GenBank/DDBJ databases">
        <title>Genome sequence of the ascomycete fungus Penicillium subrubescens.</title>
        <authorList>
            <person name="De Vries R.P."/>
            <person name="Peng M."/>
            <person name="Dilokpimol A."/>
            <person name="Hilden K."/>
            <person name="Makela M.R."/>
            <person name="Grigoriev I."/>
            <person name="Riley R."/>
            <person name="Granchi Z."/>
        </authorList>
    </citation>
    <scope>NUCLEOTIDE SEQUENCE [LARGE SCALE GENOMIC DNA]</scope>
    <source>
        <strain evidence="1 2">CBS 132785</strain>
    </source>
</reference>
<evidence type="ECO:0000313" key="1">
    <source>
        <dbReference type="EMBL" id="OKP06066.1"/>
    </source>
</evidence>
<evidence type="ECO:0000313" key="2">
    <source>
        <dbReference type="Proteomes" id="UP000186955"/>
    </source>
</evidence>
<protein>
    <submittedName>
        <fullName evidence="1">Uncharacterized protein</fullName>
    </submittedName>
</protein>
<dbReference type="EMBL" id="MNBE01000600">
    <property type="protein sequence ID" value="OKP06066.1"/>
    <property type="molecule type" value="Genomic_DNA"/>
</dbReference>